<dbReference type="AlphaFoldDB" id="A0AAD6VCI4"/>
<evidence type="ECO:0000256" key="1">
    <source>
        <dbReference type="SAM" id="Phobius"/>
    </source>
</evidence>
<sequence length="128" mass="13152">MCQELSLCLGWSLVHAVAGGAYLHTFPSFHVRGSWLHQALRAAPLSEAAVFALCSALVVLQAVAATLLRRVDAALAGVAAGDASSGSARRAACALAGGAAGLVMASYRKLEHRERESDAAGPGFAHKQ</sequence>
<keyword evidence="1" id="KW-0812">Transmembrane</keyword>
<evidence type="ECO:0000313" key="3">
    <source>
        <dbReference type="Proteomes" id="UP001219525"/>
    </source>
</evidence>
<evidence type="ECO:0000313" key="2">
    <source>
        <dbReference type="EMBL" id="KAJ7207430.1"/>
    </source>
</evidence>
<organism evidence="2 3">
    <name type="scientific">Mycena pura</name>
    <dbReference type="NCBI Taxonomy" id="153505"/>
    <lineage>
        <taxon>Eukaryota</taxon>
        <taxon>Fungi</taxon>
        <taxon>Dikarya</taxon>
        <taxon>Basidiomycota</taxon>
        <taxon>Agaricomycotina</taxon>
        <taxon>Agaricomycetes</taxon>
        <taxon>Agaricomycetidae</taxon>
        <taxon>Agaricales</taxon>
        <taxon>Marasmiineae</taxon>
        <taxon>Mycenaceae</taxon>
        <taxon>Mycena</taxon>
    </lineage>
</organism>
<protein>
    <submittedName>
        <fullName evidence="2">Uncharacterized protein</fullName>
    </submittedName>
</protein>
<gene>
    <name evidence="2" type="ORF">GGX14DRAFT_396262</name>
</gene>
<feature type="transmembrane region" description="Helical" evidence="1">
    <location>
        <begin position="48"/>
        <end position="68"/>
    </location>
</feature>
<comment type="caution">
    <text evidence="2">The sequence shown here is derived from an EMBL/GenBank/DDBJ whole genome shotgun (WGS) entry which is preliminary data.</text>
</comment>
<proteinExistence type="predicted"/>
<dbReference type="Proteomes" id="UP001219525">
    <property type="component" value="Unassembled WGS sequence"/>
</dbReference>
<keyword evidence="3" id="KW-1185">Reference proteome</keyword>
<name>A0AAD6VCI4_9AGAR</name>
<reference evidence="2" key="1">
    <citation type="submission" date="2023-03" db="EMBL/GenBank/DDBJ databases">
        <title>Massive genome expansion in bonnet fungi (Mycena s.s.) driven by repeated elements and novel gene families across ecological guilds.</title>
        <authorList>
            <consortium name="Lawrence Berkeley National Laboratory"/>
            <person name="Harder C.B."/>
            <person name="Miyauchi S."/>
            <person name="Viragh M."/>
            <person name="Kuo A."/>
            <person name="Thoen E."/>
            <person name="Andreopoulos B."/>
            <person name="Lu D."/>
            <person name="Skrede I."/>
            <person name="Drula E."/>
            <person name="Henrissat B."/>
            <person name="Morin E."/>
            <person name="Kohler A."/>
            <person name="Barry K."/>
            <person name="LaButti K."/>
            <person name="Morin E."/>
            <person name="Salamov A."/>
            <person name="Lipzen A."/>
            <person name="Mereny Z."/>
            <person name="Hegedus B."/>
            <person name="Baldrian P."/>
            <person name="Stursova M."/>
            <person name="Weitz H."/>
            <person name="Taylor A."/>
            <person name="Grigoriev I.V."/>
            <person name="Nagy L.G."/>
            <person name="Martin F."/>
            <person name="Kauserud H."/>
        </authorList>
    </citation>
    <scope>NUCLEOTIDE SEQUENCE</scope>
    <source>
        <strain evidence="2">9144</strain>
    </source>
</reference>
<keyword evidence="1" id="KW-0472">Membrane</keyword>
<keyword evidence="1" id="KW-1133">Transmembrane helix</keyword>
<dbReference type="EMBL" id="JARJCW010000036">
    <property type="protein sequence ID" value="KAJ7207430.1"/>
    <property type="molecule type" value="Genomic_DNA"/>
</dbReference>
<accession>A0AAD6VCI4</accession>